<accession>A0ACB9KH65</accession>
<evidence type="ECO:0000313" key="2">
    <source>
        <dbReference type="Proteomes" id="UP000828941"/>
    </source>
</evidence>
<organism evidence="1 2">
    <name type="scientific">Bauhinia variegata</name>
    <name type="common">Purple orchid tree</name>
    <name type="synonym">Phanera variegata</name>
    <dbReference type="NCBI Taxonomy" id="167791"/>
    <lineage>
        <taxon>Eukaryota</taxon>
        <taxon>Viridiplantae</taxon>
        <taxon>Streptophyta</taxon>
        <taxon>Embryophyta</taxon>
        <taxon>Tracheophyta</taxon>
        <taxon>Spermatophyta</taxon>
        <taxon>Magnoliopsida</taxon>
        <taxon>eudicotyledons</taxon>
        <taxon>Gunneridae</taxon>
        <taxon>Pentapetalae</taxon>
        <taxon>rosids</taxon>
        <taxon>fabids</taxon>
        <taxon>Fabales</taxon>
        <taxon>Fabaceae</taxon>
        <taxon>Cercidoideae</taxon>
        <taxon>Cercideae</taxon>
        <taxon>Bauhiniinae</taxon>
        <taxon>Bauhinia</taxon>
    </lineage>
</organism>
<dbReference type="Proteomes" id="UP000828941">
    <property type="component" value="Chromosome 14"/>
</dbReference>
<sequence>MPEAVASFEEYRDMVKTNAGKLQKKHPRCLADGNELLRFQGTTVACSLGINGSSGLCTLDHCGVCQILRHGFGSSGIFTSSTSGKAIDSIVVCKERPPARKSVILCRVIAGRIHDPLREIEEEGDLEFDSLAGEMSSDSDIGELYLLNPSALLPCFVVIHKS</sequence>
<evidence type="ECO:0000313" key="1">
    <source>
        <dbReference type="EMBL" id="KAI4296526.1"/>
    </source>
</evidence>
<name>A0ACB9KH65_BAUVA</name>
<reference evidence="1 2" key="1">
    <citation type="journal article" date="2022" name="DNA Res.">
        <title>Chromosomal-level genome assembly of the orchid tree Bauhinia variegata (Leguminosae; Cercidoideae) supports the allotetraploid origin hypothesis of Bauhinia.</title>
        <authorList>
            <person name="Zhong Y."/>
            <person name="Chen Y."/>
            <person name="Zheng D."/>
            <person name="Pang J."/>
            <person name="Liu Y."/>
            <person name="Luo S."/>
            <person name="Meng S."/>
            <person name="Qian L."/>
            <person name="Wei D."/>
            <person name="Dai S."/>
            <person name="Zhou R."/>
        </authorList>
    </citation>
    <scope>NUCLEOTIDE SEQUENCE [LARGE SCALE GENOMIC DNA]</scope>
    <source>
        <strain evidence="1">BV-YZ2020</strain>
    </source>
</reference>
<dbReference type="EMBL" id="CM039439">
    <property type="protein sequence ID" value="KAI4296526.1"/>
    <property type="molecule type" value="Genomic_DNA"/>
</dbReference>
<gene>
    <name evidence="1" type="ORF">L6164_036476</name>
</gene>
<protein>
    <submittedName>
        <fullName evidence="1">Uncharacterized protein</fullName>
    </submittedName>
</protein>
<proteinExistence type="predicted"/>
<comment type="caution">
    <text evidence="1">The sequence shown here is derived from an EMBL/GenBank/DDBJ whole genome shotgun (WGS) entry which is preliminary data.</text>
</comment>
<keyword evidence="2" id="KW-1185">Reference proteome</keyword>